<gene>
    <name evidence="2" type="ORF">THAPSDRAFT_21307</name>
</gene>
<feature type="region of interest" description="Disordered" evidence="1">
    <location>
        <begin position="375"/>
        <end position="455"/>
    </location>
</feature>
<feature type="compositionally biased region" description="Low complexity" evidence="1">
    <location>
        <begin position="540"/>
        <end position="565"/>
    </location>
</feature>
<feature type="compositionally biased region" description="Polar residues" evidence="1">
    <location>
        <begin position="41"/>
        <end position="54"/>
    </location>
</feature>
<dbReference type="GeneID" id="7450379"/>
<feature type="compositionally biased region" description="Basic and acidic residues" evidence="1">
    <location>
        <begin position="101"/>
        <end position="132"/>
    </location>
</feature>
<name>B8BUJ7_THAPS</name>
<accession>B8BUJ7</accession>
<feature type="compositionally biased region" description="Polar residues" evidence="1">
    <location>
        <begin position="519"/>
        <end position="529"/>
    </location>
</feature>
<organism evidence="2 3">
    <name type="scientific">Thalassiosira pseudonana</name>
    <name type="common">Marine diatom</name>
    <name type="synonym">Cyclotella nana</name>
    <dbReference type="NCBI Taxonomy" id="35128"/>
    <lineage>
        <taxon>Eukaryota</taxon>
        <taxon>Sar</taxon>
        <taxon>Stramenopiles</taxon>
        <taxon>Ochrophyta</taxon>
        <taxon>Bacillariophyta</taxon>
        <taxon>Coscinodiscophyceae</taxon>
        <taxon>Thalassiosirophycidae</taxon>
        <taxon>Thalassiosirales</taxon>
        <taxon>Thalassiosiraceae</taxon>
        <taxon>Thalassiosira</taxon>
    </lineage>
</organism>
<dbReference type="eggNOG" id="ENOG502T90A">
    <property type="taxonomic scope" value="Eukaryota"/>
</dbReference>
<feature type="compositionally biased region" description="Polar residues" evidence="1">
    <location>
        <begin position="395"/>
        <end position="431"/>
    </location>
</feature>
<dbReference type="PaxDb" id="35128-Thaps21307"/>
<feature type="compositionally biased region" description="Polar residues" evidence="1">
    <location>
        <begin position="610"/>
        <end position="625"/>
    </location>
</feature>
<feature type="compositionally biased region" description="Basic and acidic residues" evidence="1">
    <location>
        <begin position="376"/>
        <end position="386"/>
    </location>
</feature>
<feature type="region of interest" description="Disordered" evidence="1">
    <location>
        <begin position="493"/>
        <end position="565"/>
    </location>
</feature>
<dbReference type="Proteomes" id="UP000001449">
    <property type="component" value="Chromosome 2"/>
</dbReference>
<feature type="region of interest" description="Disordered" evidence="1">
    <location>
        <begin position="226"/>
        <end position="246"/>
    </location>
</feature>
<keyword evidence="3" id="KW-1185">Reference proteome</keyword>
<feature type="region of interest" description="Disordered" evidence="1">
    <location>
        <begin position="1"/>
        <end position="143"/>
    </location>
</feature>
<feature type="compositionally biased region" description="Polar residues" evidence="1">
    <location>
        <begin position="1"/>
        <end position="15"/>
    </location>
</feature>
<dbReference type="HOGENOM" id="CLU_390589_0_0_1"/>
<dbReference type="AlphaFoldDB" id="B8BUJ7"/>
<evidence type="ECO:0000313" key="2">
    <source>
        <dbReference type="EMBL" id="EED94770.1"/>
    </source>
</evidence>
<protein>
    <submittedName>
        <fullName evidence="2">Uncharacterized protein</fullName>
    </submittedName>
</protein>
<reference evidence="2 3" key="1">
    <citation type="journal article" date="2004" name="Science">
        <title>The genome of the diatom Thalassiosira pseudonana: ecology, evolution, and metabolism.</title>
        <authorList>
            <person name="Armbrust E.V."/>
            <person name="Berges J.A."/>
            <person name="Bowler C."/>
            <person name="Green B.R."/>
            <person name="Martinez D."/>
            <person name="Putnam N.H."/>
            <person name="Zhou S."/>
            <person name="Allen A.E."/>
            <person name="Apt K.E."/>
            <person name="Bechner M."/>
            <person name="Brzezinski M.A."/>
            <person name="Chaal B.K."/>
            <person name="Chiovitti A."/>
            <person name="Davis A.K."/>
            <person name="Demarest M.S."/>
            <person name="Detter J.C."/>
            <person name="Glavina T."/>
            <person name="Goodstein D."/>
            <person name="Hadi M.Z."/>
            <person name="Hellsten U."/>
            <person name="Hildebrand M."/>
            <person name="Jenkins B.D."/>
            <person name="Jurka J."/>
            <person name="Kapitonov V.V."/>
            <person name="Kroger N."/>
            <person name="Lau W.W."/>
            <person name="Lane T.W."/>
            <person name="Larimer F.W."/>
            <person name="Lippmeier J.C."/>
            <person name="Lucas S."/>
            <person name="Medina M."/>
            <person name="Montsant A."/>
            <person name="Obornik M."/>
            <person name="Parker M.S."/>
            <person name="Palenik B."/>
            <person name="Pazour G.J."/>
            <person name="Richardson P.M."/>
            <person name="Rynearson T.A."/>
            <person name="Saito M.A."/>
            <person name="Schwartz D.C."/>
            <person name="Thamatrakoln K."/>
            <person name="Valentin K."/>
            <person name="Vardi A."/>
            <person name="Wilkerson F.P."/>
            <person name="Rokhsar D.S."/>
        </authorList>
    </citation>
    <scope>NUCLEOTIDE SEQUENCE [LARGE SCALE GENOMIC DNA]</scope>
    <source>
        <strain evidence="2 3">CCMP1335</strain>
    </source>
</reference>
<dbReference type="InParanoid" id="B8BUJ7"/>
<sequence>MTTNPIPSTNSNSTGFRILSNRGRRKEFDSAVKEVIRQRKVASQMQEIVRQLQQEQKRNSKAHRRGTASSNNSNSSDDYLKTLQKLRDEMQRKQVVGPGRRSSDGDVADQHPRRPGLERRSSLPPIHTDRTSSQDVGGGMKAVSSAENLKALAAQSTTTVSSKMPSIPAYQPKVKSCPKDEDRQCATSYTEESSEFQLHRTFRTSNVDVDRPQAATESGSSFRLPLKKHHRSSSDRMQPNPLGFNLEDLVPTRRASLTKPSSLYDVDERGGGEHDLLTYKPEESEADEVSVSSCVGTPLIPLREESFTSVGLAKEPSSSAMNDVGKNICPRTAMLKAQGKLHSGATGQTTSTTSIISFGDSMGDNQQSIQVIDESVEVRGRQRGRDVLPAGEKTPQLTGNEASGASSVATSQSKKNNRINQLRKSIANSLSGGAKGGEVARPPPGFMDRKGSTRSMASAISAITLENEGKKFQEEETSSKSVTNTGSKRWKFKLGWRSRTEGKPAKKDDSSSRPLAQVIVTSEGGSISSRRLLMGKSERGSISNISNNSGRSNKSSRYSDDMSNSSRLSGFYDNNSHARAMSGILSRSHSGRSVLSSSLAPVKEPAGDVGTTQSPQDTKSGVNDESSVCSNNSYSSFYLDATHNHPLVHIRPSQLFPDSPGWQCDECLVEMFDTTKLAYVSTSQNYLVCENCFSGTKMLIDGPVEAA</sequence>
<feature type="compositionally biased region" description="Basic and acidic residues" evidence="1">
    <location>
        <begin position="26"/>
        <end position="37"/>
    </location>
</feature>
<evidence type="ECO:0000256" key="1">
    <source>
        <dbReference type="SAM" id="MobiDB-lite"/>
    </source>
</evidence>
<dbReference type="EMBL" id="CM000639">
    <property type="protein sequence ID" value="EED94770.1"/>
    <property type="molecule type" value="Genomic_DNA"/>
</dbReference>
<proteinExistence type="predicted"/>
<dbReference type="RefSeq" id="XP_002287327.1">
    <property type="nucleotide sequence ID" value="XM_002287291.1"/>
</dbReference>
<dbReference type="KEGG" id="tps:THAPSDRAFT_21307"/>
<evidence type="ECO:0000313" key="3">
    <source>
        <dbReference type="Proteomes" id="UP000001449"/>
    </source>
</evidence>
<reference evidence="2 3" key="2">
    <citation type="journal article" date="2008" name="Nature">
        <title>The Phaeodactylum genome reveals the evolutionary history of diatom genomes.</title>
        <authorList>
            <person name="Bowler C."/>
            <person name="Allen A.E."/>
            <person name="Badger J.H."/>
            <person name="Grimwood J."/>
            <person name="Jabbari K."/>
            <person name="Kuo A."/>
            <person name="Maheswari U."/>
            <person name="Martens C."/>
            <person name="Maumus F."/>
            <person name="Otillar R.P."/>
            <person name="Rayko E."/>
            <person name="Salamov A."/>
            <person name="Vandepoele K."/>
            <person name="Beszteri B."/>
            <person name="Gruber A."/>
            <person name="Heijde M."/>
            <person name="Katinka M."/>
            <person name="Mock T."/>
            <person name="Valentin K."/>
            <person name="Verret F."/>
            <person name="Berges J.A."/>
            <person name="Brownlee C."/>
            <person name="Cadoret J.P."/>
            <person name="Chiovitti A."/>
            <person name="Choi C.J."/>
            <person name="Coesel S."/>
            <person name="De Martino A."/>
            <person name="Detter J.C."/>
            <person name="Durkin C."/>
            <person name="Falciatore A."/>
            <person name="Fournet J."/>
            <person name="Haruta M."/>
            <person name="Huysman M.J."/>
            <person name="Jenkins B.D."/>
            <person name="Jiroutova K."/>
            <person name="Jorgensen R.E."/>
            <person name="Joubert Y."/>
            <person name="Kaplan A."/>
            <person name="Kroger N."/>
            <person name="Kroth P.G."/>
            <person name="La Roche J."/>
            <person name="Lindquist E."/>
            <person name="Lommer M."/>
            <person name="Martin-Jezequel V."/>
            <person name="Lopez P.J."/>
            <person name="Lucas S."/>
            <person name="Mangogna M."/>
            <person name="McGinnis K."/>
            <person name="Medlin L.K."/>
            <person name="Montsant A."/>
            <person name="Oudot-Le Secq M.P."/>
            <person name="Napoli C."/>
            <person name="Obornik M."/>
            <person name="Parker M.S."/>
            <person name="Petit J.L."/>
            <person name="Porcel B.M."/>
            <person name="Poulsen N."/>
            <person name="Robison M."/>
            <person name="Rychlewski L."/>
            <person name="Rynearson T.A."/>
            <person name="Schmutz J."/>
            <person name="Shapiro H."/>
            <person name="Siaut M."/>
            <person name="Stanley M."/>
            <person name="Sussman M.R."/>
            <person name="Taylor A.R."/>
            <person name="Vardi A."/>
            <person name="von Dassow P."/>
            <person name="Vyverman W."/>
            <person name="Willis A."/>
            <person name="Wyrwicz L.S."/>
            <person name="Rokhsar D.S."/>
            <person name="Weissenbach J."/>
            <person name="Armbrust E.V."/>
            <person name="Green B.R."/>
            <person name="Van de Peer Y."/>
            <person name="Grigoriev I.V."/>
        </authorList>
    </citation>
    <scope>NUCLEOTIDE SEQUENCE [LARGE SCALE GENOMIC DNA]</scope>
    <source>
        <strain evidence="2 3">CCMP1335</strain>
    </source>
</reference>
<feature type="compositionally biased region" description="Basic and acidic residues" evidence="1">
    <location>
        <begin position="498"/>
        <end position="511"/>
    </location>
</feature>
<feature type="region of interest" description="Disordered" evidence="1">
    <location>
        <begin position="595"/>
        <end position="627"/>
    </location>
</feature>